<dbReference type="PANTHER" id="PTHR33993:SF14">
    <property type="entry name" value="GB|AAF24581.1"/>
    <property type="match status" value="1"/>
</dbReference>
<dbReference type="Gene3D" id="3.10.180.10">
    <property type="entry name" value="2,3-Dihydroxybiphenyl 1,2-Dioxygenase, domain 1"/>
    <property type="match status" value="1"/>
</dbReference>
<proteinExistence type="predicted"/>
<dbReference type="eggNOG" id="COG3324">
    <property type="taxonomic scope" value="Bacteria"/>
</dbReference>
<evidence type="ECO:0000313" key="3">
    <source>
        <dbReference type="Proteomes" id="UP000019225"/>
    </source>
</evidence>
<dbReference type="Proteomes" id="UP000019225">
    <property type="component" value="Chromosome"/>
</dbReference>
<dbReference type="HOGENOM" id="CLU_1179529_0_0_11"/>
<keyword evidence="3" id="KW-1185">Reference proteome</keyword>
<dbReference type="EMBL" id="CP007155">
    <property type="protein sequence ID" value="AHH97701.1"/>
    <property type="molecule type" value="Genomic_DNA"/>
</dbReference>
<protein>
    <recommendedName>
        <fullName evidence="1">Glyoxalase/fosfomycin resistance/dioxygenase domain-containing protein</fullName>
    </recommendedName>
</protein>
<dbReference type="AlphaFoldDB" id="W5WB15"/>
<sequence length="238" mass="25396">MAEDGPIRGLRRIELRATDPASAAEHYRQLFGWIVMTAEDGTLRCWVGDRLAVLVRPPTSWETTGWHAVFGGRPSALLTDPAGISATLDPGRVRHGPFAPPPRHGEPCWIELMTATATDDYWNRELGWATRAAGQARDIKPFALHTVASDEDTPGERAIAGRLLIDAATAAGVGTTWMTYFAVSDIEAATDAAVLAGGTVLIEPREVETGLLAAIADPFGTVSTLLQDPIGWGGAWAS</sequence>
<dbReference type="InterPro" id="IPR052164">
    <property type="entry name" value="Anthracycline_SecMetBiosynth"/>
</dbReference>
<evidence type="ECO:0000313" key="2">
    <source>
        <dbReference type="EMBL" id="AHH97701.1"/>
    </source>
</evidence>
<dbReference type="InterPro" id="IPR029068">
    <property type="entry name" value="Glyas_Bleomycin-R_OHBP_Dase"/>
</dbReference>
<feature type="domain" description="Glyoxalase/fosfomycin resistance/dioxygenase" evidence="1">
    <location>
        <begin position="10"/>
        <end position="220"/>
    </location>
</feature>
<organism evidence="2 3">
    <name type="scientific">Kutzneria albida DSM 43870</name>
    <dbReference type="NCBI Taxonomy" id="1449976"/>
    <lineage>
        <taxon>Bacteria</taxon>
        <taxon>Bacillati</taxon>
        <taxon>Actinomycetota</taxon>
        <taxon>Actinomycetes</taxon>
        <taxon>Pseudonocardiales</taxon>
        <taxon>Pseudonocardiaceae</taxon>
        <taxon>Kutzneria</taxon>
    </lineage>
</organism>
<dbReference type="PANTHER" id="PTHR33993">
    <property type="entry name" value="GLYOXALASE-RELATED"/>
    <property type="match status" value="1"/>
</dbReference>
<dbReference type="SUPFAM" id="SSF54593">
    <property type="entry name" value="Glyoxalase/Bleomycin resistance protein/Dihydroxybiphenyl dioxygenase"/>
    <property type="match status" value="1"/>
</dbReference>
<reference evidence="2 3" key="1">
    <citation type="journal article" date="2014" name="BMC Genomics">
        <title>Complete genome sequence of producer of the glycopeptide antibiotic Aculeximycin Kutzneria albida DSM 43870T, a representative of minor genus of Pseudonocardiaceae.</title>
        <authorList>
            <person name="Rebets Y."/>
            <person name="Tokovenko B."/>
            <person name="Lushchyk I."/>
            <person name="Ruckert C."/>
            <person name="Zaburannyi N."/>
            <person name="Bechthold A."/>
            <person name="Kalinowski J."/>
            <person name="Luzhetskyy A."/>
        </authorList>
    </citation>
    <scope>NUCLEOTIDE SEQUENCE [LARGE SCALE GENOMIC DNA]</scope>
    <source>
        <strain evidence="2">DSM 43870</strain>
    </source>
</reference>
<dbReference type="KEGG" id="kal:KALB_4339"/>
<gene>
    <name evidence="2" type="ORF">KALB_4339</name>
</gene>
<name>W5WB15_9PSEU</name>
<dbReference type="InterPro" id="IPR004360">
    <property type="entry name" value="Glyas_Fos-R_dOase_dom"/>
</dbReference>
<dbReference type="STRING" id="1449976.KALB_4339"/>
<evidence type="ECO:0000259" key="1">
    <source>
        <dbReference type="Pfam" id="PF00903"/>
    </source>
</evidence>
<accession>W5WB15</accession>
<dbReference type="Pfam" id="PF00903">
    <property type="entry name" value="Glyoxalase"/>
    <property type="match status" value="1"/>
</dbReference>